<dbReference type="PANTHER" id="PTHR13504:SF38">
    <property type="entry name" value="FIDO DOMAIN-CONTAINING PROTEIN"/>
    <property type="match status" value="1"/>
</dbReference>
<evidence type="ECO:0000259" key="4">
    <source>
        <dbReference type="PROSITE" id="PS51459"/>
    </source>
</evidence>
<gene>
    <name evidence="5" type="ORF">CEE37_04490</name>
</gene>
<protein>
    <recommendedName>
        <fullName evidence="4">Fido domain-containing protein</fullName>
    </recommendedName>
</protein>
<reference evidence="5 6" key="1">
    <citation type="submission" date="2017-06" db="EMBL/GenBank/DDBJ databases">
        <title>Novel microbial phyla capable of carbon fixation and sulfur reduction in deep-sea sediments.</title>
        <authorList>
            <person name="Huang J."/>
            <person name="Baker B."/>
            <person name="Wang Y."/>
        </authorList>
    </citation>
    <scope>NUCLEOTIDE SEQUENCE [LARGE SCALE GENOMIC DNA]</scope>
    <source>
        <strain evidence="5">B3_LCP</strain>
    </source>
</reference>
<name>A0A532V3Y3_UNCL8</name>
<dbReference type="SUPFAM" id="SSF140931">
    <property type="entry name" value="Fic-like"/>
    <property type="match status" value="1"/>
</dbReference>
<dbReference type="EMBL" id="NJBN01000002">
    <property type="protein sequence ID" value="TKJ41832.1"/>
    <property type="molecule type" value="Genomic_DNA"/>
</dbReference>
<evidence type="ECO:0000256" key="2">
    <source>
        <dbReference type="PIRSR" id="PIRSR640198-2"/>
    </source>
</evidence>
<dbReference type="PROSITE" id="PS51459">
    <property type="entry name" value="FIDO"/>
    <property type="match status" value="1"/>
</dbReference>
<comment type="caution">
    <text evidence="5">The sequence shown here is derived from an EMBL/GenBank/DDBJ whole genome shotgun (WGS) entry which is preliminary data.</text>
</comment>
<organism evidence="5 6">
    <name type="scientific">candidate division LCP-89 bacterium B3_LCP</name>
    <dbReference type="NCBI Taxonomy" id="2012998"/>
    <lineage>
        <taxon>Bacteria</taxon>
        <taxon>Pseudomonadati</taxon>
        <taxon>Bacteria division LCP-89</taxon>
    </lineage>
</organism>
<evidence type="ECO:0000256" key="3">
    <source>
        <dbReference type="PIRSR" id="PIRSR640198-3"/>
    </source>
</evidence>
<dbReference type="PANTHER" id="PTHR13504">
    <property type="entry name" value="FIDO DOMAIN-CONTAINING PROTEIN DDB_G0283145"/>
    <property type="match status" value="1"/>
</dbReference>
<feature type="binding site" evidence="2">
    <location>
        <begin position="211"/>
        <end position="212"/>
    </location>
    <ligand>
        <name>ATP</name>
        <dbReference type="ChEBI" id="CHEBI:30616"/>
    </ligand>
</feature>
<dbReference type="Gene3D" id="1.10.3290.10">
    <property type="entry name" value="Fido-like domain"/>
    <property type="match status" value="1"/>
</dbReference>
<keyword evidence="2" id="KW-0547">Nucleotide-binding</keyword>
<dbReference type="Pfam" id="PF02661">
    <property type="entry name" value="Fic"/>
    <property type="match status" value="1"/>
</dbReference>
<proteinExistence type="predicted"/>
<feature type="domain" description="Fido" evidence="4">
    <location>
        <begin position="92"/>
        <end position="245"/>
    </location>
</feature>
<dbReference type="Proteomes" id="UP000319619">
    <property type="component" value="Unassembled WGS sequence"/>
</dbReference>
<accession>A0A532V3Y3</accession>
<dbReference type="GO" id="GO:0005524">
    <property type="term" value="F:ATP binding"/>
    <property type="evidence" value="ECO:0007669"/>
    <property type="project" value="UniProtKB-KW"/>
</dbReference>
<keyword evidence="2" id="KW-0067">ATP-binding</keyword>
<evidence type="ECO:0000313" key="6">
    <source>
        <dbReference type="Proteomes" id="UP000319619"/>
    </source>
</evidence>
<dbReference type="InterPro" id="IPR040198">
    <property type="entry name" value="Fido_containing"/>
</dbReference>
<evidence type="ECO:0000256" key="1">
    <source>
        <dbReference type="PIRSR" id="PIRSR640198-1"/>
    </source>
</evidence>
<feature type="active site" evidence="1">
    <location>
        <position position="177"/>
    </location>
</feature>
<dbReference type="AlphaFoldDB" id="A0A532V3Y3"/>
<dbReference type="InterPro" id="IPR003812">
    <property type="entry name" value="Fido"/>
</dbReference>
<evidence type="ECO:0000313" key="5">
    <source>
        <dbReference type="EMBL" id="TKJ41832.1"/>
    </source>
</evidence>
<sequence length="472" mass="54302">MYEKIDELKAKLDAERPFTADQFERIDKELTPRRIYSTNIFEDNSLTLEETRFYLETNRMAGGKLKREFQEIDGVREAIKFIEDKIEARKDINEEMIKELHSILTEPIDQVERYHPGEYKDRDMPIIAKDGTRLNFVPFDRVPAEMSALFSWYNEGSGKVHPLELAAKFHYRFTLIHPFFDGNGRMARLLDDFILGKNGYGPAMIEDKAKYYAALHDADDKLPATNRPEASVSLDIAPFIEVICDSSCNCMQIMLDALAETQVPIASDLAARLQTFDKVLSGDSSTDLDKQHIEEKEAAKLAIGREISEYLKGKLQSKYVQFLFSGPAKFQQNNHEYSPLISEVVSRHNYTFAPNESLYEYHFAPNIAALEEAGMTMEPFMKLMSFAVISHDTEVGVFSGLMDIEFGKVYIKQENREEIVMKLRQDSVRELVGSSLFADWELKDLRNLIYSSLDYFFQQIENDYAGESKDED</sequence>
<feature type="site" description="Important for autoinhibition of adenylyltransferase activity" evidence="3">
    <location>
        <position position="42"/>
    </location>
</feature>
<feature type="binding site" evidence="2">
    <location>
        <begin position="181"/>
        <end position="188"/>
    </location>
    <ligand>
        <name>ATP</name>
        <dbReference type="ChEBI" id="CHEBI:30616"/>
    </ligand>
</feature>
<dbReference type="InterPro" id="IPR036597">
    <property type="entry name" value="Fido-like_dom_sf"/>
</dbReference>